<dbReference type="AlphaFoldDB" id="A0AAE6YHD0"/>
<dbReference type="Gene3D" id="1.20.144.10">
    <property type="entry name" value="Phosphatidic acid phosphatase type 2/haloperoxidase"/>
    <property type="match status" value="1"/>
</dbReference>
<evidence type="ECO:0000256" key="10">
    <source>
        <dbReference type="SAM" id="Phobius"/>
    </source>
</evidence>
<dbReference type="RefSeq" id="WP_133941409.1">
    <property type="nucleotide sequence ID" value="NZ_CP038241.1"/>
</dbReference>
<dbReference type="InterPro" id="IPR036938">
    <property type="entry name" value="PAP2/HPO_sf"/>
</dbReference>
<feature type="transmembrane region" description="Helical" evidence="10">
    <location>
        <begin position="95"/>
        <end position="118"/>
    </location>
</feature>
<dbReference type="InterPro" id="IPR000326">
    <property type="entry name" value="PAP2/HPO"/>
</dbReference>
<dbReference type="EMBL" id="CP038241">
    <property type="protein sequence ID" value="QIV95753.1"/>
    <property type="molecule type" value="Genomic_DNA"/>
</dbReference>
<dbReference type="Pfam" id="PF01569">
    <property type="entry name" value="PAP2"/>
    <property type="match status" value="1"/>
</dbReference>
<evidence type="ECO:0000313" key="12">
    <source>
        <dbReference type="EMBL" id="QIV95753.1"/>
    </source>
</evidence>
<evidence type="ECO:0000256" key="1">
    <source>
        <dbReference type="ARBA" id="ARBA00004651"/>
    </source>
</evidence>
<protein>
    <recommendedName>
        <fullName evidence="2">undecaprenyl-diphosphate phosphatase</fullName>
        <ecNumber evidence="2">3.6.1.27</ecNumber>
    </recommendedName>
    <alternativeName>
        <fullName evidence="8">Undecaprenyl pyrophosphate phosphatase</fullName>
    </alternativeName>
</protein>
<keyword evidence="13" id="KW-1185">Reference proteome</keyword>
<keyword evidence="3" id="KW-1003">Cell membrane</keyword>
<proteinExistence type="predicted"/>
<feature type="transmembrane region" description="Helical" evidence="10">
    <location>
        <begin position="65"/>
        <end position="83"/>
    </location>
</feature>
<evidence type="ECO:0000256" key="3">
    <source>
        <dbReference type="ARBA" id="ARBA00022475"/>
    </source>
</evidence>
<comment type="subcellular location">
    <subcellularLocation>
        <location evidence="1">Cell membrane</location>
        <topology evidence="1">Multi-pass membrane protein</topology>
    </subcellularLocation>
</comment>
<dbReference type="Proteomes" id="UP000502004">
    <property type="component" value="Chromosome"/>
</dbReference>
<feature type="transmembrane region" description="Helical" evidence="10">
    <location>
        <begin position="20"/>
        <end position="36"/>
    </location>
</feature>
<reference evidence="12 13" key="1">
    <citation type="submission" date="2019-03" db="EMBL/GenBank/DDBJ databases">
        <title>Complete Genome Sequence of Allofrancisella inopinata Strain SYSU YG23 Isolated from Water-Cooling Systems in China.</title>
        <authorList>
            <person name="Ohrman C."/>
            <person name="Uneklint I."/>
            <person name="Sjodin A."/>
        </authorList>
    </citation>
    <scope>NUCLEOTIDE SEQUENCE [LARGE SCALE GENOMIC DNA]</scope>
    <source>
        <strain evidence="12 13">SYSU YG23</strain>
    </source>
</reference>
<feature type="domain" description="Phosphatidic acid phosphatase type 2/haloperoxidase" evidence="11">
    <location>
        <begin position="99"/>
        <end position="214"/>
    </location>
</feature>
<dbReference type="GO" id="GO:0050380">
    <property type="term" value="F:undecaprenyl-diphosphatase activity"/>
    <property type="evidence" value="ECO:0007669"/>
    <property type="project" value="UniProtKB-EC"/>
</dbReference>
<accession>A0AAE6YHD0</accession>
<sequence length="221" mass="25552">MEKPQFLKEYKLLKYLQLKYSILPVAIMVIFFYYFIDVRAENLVLLIPEHIRSIFKVITFLGDSSWIIISTLLIIITLTVCKIRKKEAITSHNIYKLLSPSIFILSSVILSGILVQILKCIIGRARPILFSEHGAAYFHHFNFFEASFSSMPSGHSTTIGSLFACLMLIFPKHRYLWLILAIFIASTRIIVLKHYPSDVIFGLALGMYTSIYLFKKFWDKV</sequence>
<evidence type="ECO:0000256" key="9">
    <source>
        <dbReference type="ARBA" id="ARBA00047594"/>
    </source>
</evidence>
<evidence type="ECO:0000256" key="8">
    <source>
        <dbReference type="ARBA" id="ARBA00032707"/>
    </source>
</evidence>
<feature type="transmembrane region" description="Helical" evidence="10">
    <location>
        <begin position="175"/>
        <end position="193"/>
    </location>
</feature>
<gene>
    <name evidence="12" type="ORF">E4K63_02460</name>
</gene>
<keyword evidence="5" id="KW-0378">Hydrolase</keyword>
<dbReference type="GO" id="GO:0005886">
    <property type="term" value="C:plasma membrane"/>
    <property type="evidence" value="ECO:0007669"/>
    <property type="project" value="UniProtKB-SubCell"/>
</dbReference>
<dbReference type="EC" id="3.6.1.27" evidence="2"/>
<dbReference type="SUPFAM" id="SSF48317">
    <property type="entry name" value="Acid phosphatase/Vanadium-dependent haloperoxidase"/>
    <property type="match status" value="1"/>
</dbReference>
<feature type="transmembrane region" description="Helical" evidence="10">
    <location>
        <begin position="199"/>
        <end position="218"/>
    </location>
</feature>
<feature type="transmembrane region" description="Helical" evidence="10">
    <location>
        <begin position="153"/>
        <end position="170"/>
    </location>
</feature>
<dbReference type="PANTHER" id="PTHR14969">
    <property type="entry name" value="SPHINGOSINE-1-PHOSPHATE PHOSPHOHYDROLASE"/>
    <property type="match status" value="1"/>
</dbReference>
<evidence type="ECO:0000256" key="6">
    <source>
        <dbReference type="ARBA" id="ARBA00022989"/>
    </source>
</evidence>
<organism evidence="12 13">
    <name type="scientific">Allofrancisella inopinata</name>
    <dbReference type="NCBI Taxonomy" id="1085647"/>
    <lineage>
        <taxon>Bacteria</taxon>
        <taxon>Pseudomonadati</taxon>
        <taxon>Pseudomonadota</taxon>
        <taxon>Gammaproteobacteria</taxon>
        <taxon>Thiotrichales</taxon>
        <taxon>Francisellaceae</taxon>
        <taxon>Allofrancisella</taxon>
    </lineage>
</organism>
<evidence type="ECO:0000313" key="13">
    <source>
        <dbReference type="Proteomes" id="UP000502004"/>
    </source>
</evidence>
<keyword evidence="6 10" id="KW-1133">Transmembrane helix</keyword>
<keyword evidence="4 10" id="KW-0812">Transmembrane</keyword>
<evidence type="ECO:0000256" key="4">
    <source>
        <dbReference type="ARBA" id="ARBA00022692"/>
    </source>
</evidence>
<dbReference type="PANTHER" id="PTHR14969:SF62">
    <property type="entry name" value="DECAPRENYLPHOSPHORYL-5-PHOSPHORIBOSE PHOSPHATASE RV3807C-RELATED"/>
    <property type="match status" value="1"/>
</dbReference>
<evidence type="ECO:0000256" key="7">
    <source>
        <dbReference type="ARBA" id="ARBA00023136"/>
    </source>
</evidence>
<dbReference type="KEGG" id="aii:E4K63_02460"/>
<comment type="catalytic activity">
    <reaction evidence="9">
        <text>di-trans,octa-cis-undecaprenyl diphosphate + H2O = di-trans,octa-cis-undecaprenyl phosphate + phosphate + H(+)</text>
        <dbReference type="Rhea" id="RHEA:28094"/>
        <dbReference type="ChEBI" id="CHEBI:15377"/>
        <dbReference type="ChEBI" id="CHEBI:15378"/>
        <dbReference type="ChEBI" id="CHEBI:43474"/>
        <dbReference type="ChEBI" id="CHEBI:58405"/>
        <dbReference type="ChEBI" id="CHEBI:60392"/>
        <dbReference type="EC" id="3.6.1.27"/>
    </reaction>
</comment>
<evidence type="ECO:0000256" key="5">
    <source>
        <dbReference type="ARBA" id="ARBA00022801"/>
    </source>
</evidence>
<dbReference type="SMART" id="SM00014">
    <property type="entry name" value="acidPPc"/>
    <property type="match status" value="1"/>
</dbReference>
<evidence type="ECO:0000256" key="2">
    <source>
        <dbReference type="ARBA" id="ARBA00012374"/>
    </source>
</evidence>
<name>A0AAE6YHD0_9GAMM</name>
<keyword evidence="7 10" id="KW-0472">Membrane</keyword>
<evidence type="ECO:0000259" key="11">
    <source>
        <dbReference type="SMART" id="SM00014"/>
    </source>
</evidence>